<accession>A0A6A6C1R2</accession>
<proteinExistence type="predicted"/>
<sequence length="306" mass="34332">MQNDGAAGTKEEFELALSRDRATVSRTEWWNDLQSLQTRLKHFADSKSQFMAAVQSIHMAGQLPNSTKHLESLFYVLQRDEALLSESIVRAQRLDPELGHLEHAFLENDKSAIPDQQPAFTGAIAQHDPQEIQREPPGQFDADSDGIPEAVSNYFEAVGDSRLMIANLEEELPAKLREEISERERKASQDIPLGVSDDEFNEIWTSRVQQARHELVRLQERAQYLHGLCIAQGLNTDPSFYRKKSESAESTSIDTGEAIQDWLEDLPNSSPASLPDDSISWSHSSLQRHDDNIAPETSPIQVSSQG</sequence>
<protein>
    <submittedName>
        <fullName evidence="2">Uncharacterized protein</fullName>
    </submittedName>
</protein>
<evidence type="ECO:0000256" key="1">
    <source>
        <dbReference type="SAM" id="MobiDB-lite"/>
    </source>
</evidence>
<feature type="region of interest" description="Disordered" evidence="1">
    <location>
        <begin position="243"/>
        <end position="306"/>
    </location>
</feature>
<dbReference type="GeneID" id="54562914"/>
<evidence type="ECO:0000313" key="2">
    <source>
        <dbReference type="EMBL" id="KAF2159656.1"/>
    </source>
</evidence>
<dbReference type="RefSeq" id="XP_033660545.1">
    <property type="nucleotide sequence ID" value="XM_033809642.1"/>
</dbReference>
<organism evidence="2 3">
    <name type="scientific">Zasmidium cellare ATCC 36951</name>
    <dbReference type="NCBI Taxonomy" id="1080233"/>
    <lineage>
        <taxon>Eukaryota</taxon>
        <taxon>Fungi</taxon>
        <taxon>Dikarya</taxon>
        <taxon>Ascomycota</taxon>
        <taxon>Pezizomycotina</taxon>
        <taxon>Dothideomycetes</taxon>
        <taxon>Dothideomycetidae</taxon>
        <taxon>Mycosphaerellales</taxon>
        <taxon>Mycosphaerellaceae</taxon>
        <taxon>Zasmidium</taxon>
    </lineage>
</organism>
<dbReference type="OrthoDB" id="3650539at2759"/>
<keyword evidence="3" id="KW-1185">Reference proteome</keyword>
<evidence type="ECO:0000313" key="3">
    <source>
        <dbReference type="Proteomes" id="UP000799537"/>
    </source>
</evidence>
<name>A0A6A6C1R2_ZASCE</name>
<dbReference type="AlphaFoldDB" id="A0A6A6C1R2"/>
<dbReference type="EMBL" id="ML993634">
    <property type="protein sequence ID" value="KAF2159656.1"/>
    <property type="molecule type" value="Genomic_DNA"/>
</dbReference>
<reference evidence="2" key="1">
    <citation type="journal article" date="2020" name="Stud. Mycol.">
        <title>101 Dothideomycetes genomes: a test case for predicting lifestyles and emergence of pathogens.</title>
        <authorList>
            <person name="Haridas S."/>
            <person name="Albert R."/>
            <person name="Binder M."/>
            <person name="Bloem J."/>
            <person name="Labutti K."/>
            <person name="Salamov A."/>
            <person name="Andreopoulos B."/>
            <person name="Baker S."/>
            <person name="Barry K."/>
            <person name="Bills G."/>
            <person name="Bluhm B."/>
            <person name="Cannon C."/>
            <person name="Castanera R."/>
            <person name="Culley D."/>
            <person name="Daum C."/>
            <person name="Ezra D."/>
            <person name="Gonzalez J."/>
            <person name="Henrissat B."/>
            <person name="Kuo A."/>
            <person name="Liang C."/>
            <person name="Lipzen A."/>
            <person name="Lutzoni F."/>
            <person name="Magnuson J."/>
            <person name="Mondo S."/>
            <person name="Nolan M."/>
            <person name="Ohm R."/>
            <person name="Pangilinan J."/>
            <person name="Park H.-J."/>
            <person name="Ramirez L."/>
            <person name="Alfaro M."/>
            <person name="Sun H."/>
            <person name="Tritt A."/>
            <person name="Yoshinaga Y."/>
            <person name="Zwiers L.-H."/>
            <person name="Turgeon B."/>
            <person name="Goodwin S."/>
            <person name="Spatafora J."/>
            <person name="Crous P."/>
            <person name="Grigoriev I."/>
        </authorList>
    </citation>
    <scope>NUCLEOTIDE SEQUENCE</scope>
    <source>
        <strain evidence="2">ATCC 36951</strain>
    </source>
</reference>
<dbReference type="Proteomes" id="UP000799537">
    <property type="component" value="Unassembled WGS sequence"/>
</dbReference>
<gene>
    <name evidence="2" type="ORF">M409DRAFT_29823</name>
</gene>